<dbReference type="OrthoDB" id="4736977at2"/>
<dbReference type="Proteomes" id="UP000598196">
    <property type="component" value="Unassembled WGS sequence"/>
</dbReference>
<feature type="signal peptide" evidence="1">
    <location>
        <begin position="1"/>
        <end position="25"/>
    </location>
</feature>
<protein>
    <submittedName>
        <fullName evidence="2">Uncharacterized protein</fullName>
    </submittedName>
</protein>
<gene>
    <name evidence="2" type="ORF">GCM10010991_30270</name>
</gene>
<keyword evidence="1" id="KW-0732">Signal</keyword>
<name>A0A917YNI0_9RHOB</name>
<organism evidence="2 3">
    <name type="scientific">Gemmobacter aquaticus</name>
    <dbReference type="NCBI Taxonomy" id="490185"/>
    <lineage>
        <taxon>Bacteria</taxon>
        <taxon>Pseudomonadati</taxon>
        <taxon>Pseudomonadota</taxon>
        <taxon>Alphaproteobacteria</taxon>
        <taxon>Rhodobacterales</taxon>
        <taxon>Paracoccaceae</taxon>
        <taxon>Gemmobacter</taxon>
    </lineage>
</organism>
<feature type="chain" id="PRO_5037482706" evidence="1">
    <location>
        <begin position="26"/>
        <end position="107"/>
    </location>
</feature>
<dbReference type="EMBL" id="BMLP01000007">
    <property type="protein sequence ID" value="GGO36394.1"/>
    <property type="molecule type" value="Genomic_DNA"/>
</dbReference>
<sequence length="107" mass="11063">MNLRFDLRAALLAIAAGLVAVPAMAEDVTLTIENMSGADLTEFYASPVGTESWGANLLGAMIVAASNGPVTIAGTQGCAYDLRMVFTDGDVLEDSADICANASYTIQ</sequence>
<evidence type="ECO:0000313" key="2">
    <source>
        <dbReference type="EMBL" id="GGO36394.1"/>
    </source>
</evidence>
<reference evidence="2 3" key="1">
    <citation type="journal article" date="2014" name="Int. J. Syst. Evol. Microbiol.">
        <title>Complete genome sequence of Corynebacterium casei LMG S-19264T (=DSM 44701T), isolated from a smear-ripened cheese.</title>
        <authorList>
            <consortium name="US DOE Joint Genome Institute (JGI-PGF)"/>
            <person name="Walter F."/>
            <person name="Albersmeier A."/>
            <person name="Kalinowski J."/>
            <person name="Ruckert C."/>
        </authorList>
    </citation>
    <scope>NUCLEOTIDE SEQUENCE [LARGE SCALE GENOMIC DNA]</scope>
    <source>
        <strain evidence="2 3">CGMCC 1.7029</strain>
    </source>
</reference>
<evidence type="ECO:0000256" key="1">
    <source>
        <dbReference type="SAM" id="SignalP"/>
    </source>
</evidence>
<evidence type="ECO:0000313" key="3">
    <source>
        <dbReference type="Proteomes" id="UP000598196"/>
    </source>
</evidence>
<proteinExistence type="predicted"/>
<dbReference type="AlphaFoldDB" id="A0A917YNI0"/>
<keyword evidence="3" id="KW-1185">Reference proteome</keyword>
<dbReference type="RefSeq" id="WP_146287727.1">
    <property type="nucleotide sequence ID" value="NZ_BMLP01000007.1"/>
</dbReference>
<comment type="caution">
    <text evidence="2">The sequence shown here is derived from an EMBL/GenBank/DDBJ whole genome shotgun (WGS) entry which is preliminary data.</text>
</comment>
<accession>A0A917YNI0</accession>